<dbReference type="GO" id="GO:0004378">
    <property type="term" value="F:GDP-Man:Man(1)GlcNAc(2)-PP-Dol alpha-1,3-mannosyltransferase activity"/>
    <property type="evidence" value="ECO:0007669"/>
    <property type="project" value="UniProtKB-EC"/>
</dbReference>
<comment type="pathway">
    <text evidence="3">Protein modification; protein glycosylation.</text>
</comment>
<keyword evidence="10" id="KW-1133">Transmembrane helix</keyword>
<dbReference type="SUPFAM" id="SSF53756">
    <property type="entry name" value="UDP-Glycosyltransferase/glycogen phosphorylase"/>
    <property type="match status" value="1"/>
</dbReference>
<dbReference type="InterPro" id="IPR027054">
    <property type="entry name" value="ALG2"/>
</dbReference>
<evidence type="ECO:0000256" key="17">
    <source>
        <dbReference type="ARBA" id="ARBA00045104"/>
    </source>
</evidence>
<dbReference type="InterPro" id="IPR000195">
    <property type="entry name" value="Rab-GAP-TBC_dom"/>
</dbReference>
<dbReference type="SMART" id="SM00164">
    <property type="entry name" value="TBC"/>
    <property type="match status" value="1"/>
</dbReference>
<evidence type="ECO:0000256" key="7">
    <source>
        <dbReference type="ARBA" id="ARBA00022679"/>
    </source>
</evidence>
<dbReference type="Pfam" id="PF00534">
    <property type="entry name" value="Glycos_transf_1"/>
    <property type="match status" value="1"/>
</dbReference>
<evidence type="ECO:0000256" key="15">
    <source>
        <dbReference type="ARBA" id="ARBA00032874"/>
    </source>
</evidence>
<dbReference type="InterPro" id="IPR028098">
    <property type="entry name" value="Glyco_trans_4-like_N"/>
</dbReference>
<dbReference type="GO" id="GO:0102704">
    <property type="term" value="F:GDP-Man:Man(2)GlcNAc(2)-PP-Dol alpha-1,6-mannosyltransferase activity"/>
    <property type="evidence" value="ECO:0007669"/>
    <property type="project" value="UniProtKB-EC"/>
</dbReference>
<reference evidence="19" key="1">
    <citation type="submission" date="2020-06" db="EMBL/GenBank/DDBJ databases">
        <title>Genomes of multiple members of Pneumocystis genus reveal paths to human pathogen Pneumocystis jirovecii.</title>
        <authorList>
            <person name="Cisse O.H."/>
            <person name="Ma L."/>
            <person name="Dekker J."/>
            <person name="Khil P."/>
            <person name="Jo J."/>
            <person name="Brenchley J."/>
            <person name="Blair R."/>
            <person name="Pahar B."/>
            <person name="Chabe M."/>
            <person name="Van Rompay K.A."/>
            <person name="Keesler R."/>
            <person name="Sukura A."/>
            <person name="Hirsch V."/>
            <person name="Kutty G."/>
            <person name="Liu Y."/>
            <person name="Peng L."/>
            <person name="Chen J."/>
            <person name="Song J."/>
            <person name="Weissenbacher-Lang C."/>
            <person name="Xu J."/>
            <person name="Upham N.S."/>
            <person name="Stajich J.E."/>
            <person name="Cuomo C.A."/>
            <person name="Cushion M.T."/>
            <person name="Kovacs J.A."/>
        </authorList>
    </citation>
    <scope>NUCLEOTIDE SEQUENCE</scope>
    <source>
        <strain evidence="19">2A</strain>
    </source>
</reference>
<dbReference type="SUPFAM" id="SSF47923">
    <property type="entry name" value="Ypt/Rab-GAP domain of gyp1p"/>
    <property type="match status" value="2"/>
</dbReference>
<dbReference type="UniPathway" id="UPA00378"/>
<evidence type="ECO:0000256" key="12">
    <source>
        <dbReference type="ARBA" id="ARBA00030746"/>
    </source>
</evidence>
<evidence type="ECO:0000256" key="9">
    <source>
        <dbReference type="ARBA" id="ARBA00022824"/>
    </source>
</evidence>
<dbReference type="Gene3D" id="3.40.50.2000">
    <property type="entry name" value="Glycogen Phosphorylase B"/>
    <property type="match status" value="2"/>
</dbReference>
<evidence type="ECO:0000256" key="8">
    <source>
        <dbReference type="ARBA" id="ARBA00022692"/>
    </source>
</evidence>
<protein>
    <recommendedName>
        <fullName evidence="12">Asparagine-linked glycosylation protein 2</fullName>
        <ecNumber evidence="5">2.4.1.132</ecNumber>
        <ecNumber evidence="4">2.4.1.257</ecNumber>
    </recommendedName>
    <alternativeName>
        <fullName evidence="13">GDP-Man:Man(1)GlcNAc(2)-PP-Dol alpha-1,3-mannosyltransferase</fullName>
    </alternativeName>
    <alternativeName>
        <fullName evidence="15">GDP-Man:Man(1)GlcNAc(2)-PP-dolichol mannosyltransferase</fullName>
    </alternativeName>
    <alternativeName>
        <fullName evidence="14">GDP-Man:Man(2)GlcNAc(2)-PP-Dol alpha-1,6-mannosyltransferase</fullName>
    </alternativeName>
</protein>
<dbReference type="EC" id="2.4.1.132" evidence="5"/>
<evidence type="ECO:0000256" key="4">
    <source>
        <dbReference type="ARBA" id="ARBA00011969"/>
    </source>
</evidence>
<dbReference type="PROSITE" id="PS50086">
    <property type="entry name" value="TBC_RABGAP"/>
    <property type="match status" value="1"/>
</dbReference>
<keyword evidence="7" id="KW-0808">Transferase</keyword>
<dbReference type="FunFam" id="1.10.8.270:FF:000026">
    <property type="entry name" value="TBC (Tre-2/Bub2/Cdc16) domain family"/>
    <property type="match status" value="1"/>
</dbReference>
<keyword evidence="20" id="KW-1185">Reference proteome</keyword>
<keyword evidence="9" id="KW-0256">Endoplasmic reticulum</keyword>
<dbReference type="EC" id="2.4.1.257" evidence="4"/>
<dbReference type="Gene3D" id="1.10.8.270">
    <property type="entry name" value="putative rabgap domain of human tbc1 domain family member 14 like domains"/>
    <property type="match status" value="1"/>
</dbReference>
<dbReference type="OrthoDB" id="294251at2759"/>
<name>A0A899G956_9ASCO</name>
<dbReference type="InterPro" id="IPR035969">
    <property type="entry name" value="Rab-GAP_TBC_sf"/>
</dbReference>
<keyword evidence="11" id="KW-0472">Membrane</keyword>
<gene>
    <name evidence="19" type="ORF">MERGE_002412</name>
</gene>
<dbReference type="EMBL" id="CP054536">
    <property type="protein sequence ID" value="QSL65107.1"/>
    <property type="molecule type" value="Genomic_DNA"/>
</dbReference>
<evidence type="ECO:0000256" key="14">
    <source>
        <dbReference type="ARBA" id="ARBA00032333"/>
    </source>
</evidence>
<dbReference type="InterPro" id="IPR001296">
    <property type="entry name" value="Glyco_trans_1"/>
</dbReference>
<comment type="catalytic activity">
    <reaction evidence="17">
        <text>an alpha-D-Man-(1-&gt;3)-beta-D-Man-(1-&gt;4)-beta-D-GlcNAc-(1-&gt;4)-alpha-D-GlcNAc-diphospho-di-trans,poly-cis-dolichol + GDP-alpha-D-mannose = an alpha-D-Man-(1-&gt;3)-[alpha-D-Man-(1-&gt;6)]-beta-D-Man-(1-&gt;4)-beta-D-GlcNAc-(1-&gt;4)-alpha-D-GlcNAc-diphospho-di-trans,poly-cis-dolichol + GDP + H(+)</text>
        <dbReference type="Rhea" id="RHEA:29519"/>
        <dbReference type="Rhea" id="RHEA-COMP:19513"/>
        <dbReference type="Rhea" id="RHEA-COMP:19515"/>
        <dbReference type="ChEBI" id="CHEBI:15378"/>
        <dbReference type="ChEBI" id="CHEBI:57527"/>
        <dbReference type="ChEBI" id="CHEBI:58189"/>
        <dbReference type="ChEBI" id="CHEBI:132510"/>
        <dbReference type="ChEBI" id="CHEBI:132511"/>
        <dbReference type="EC" id="2.4.1.257"/>
    </reaction>
    <physiologicalReaction direction="left-to-right" evidence="17">
        <dbReference type="Rhea" id="RHEA:29520"/>
    </physiologicalReaction>
</comment>
<evidence type="ECO:0000256" key="3">
    <source>
        <dbReference type="ARBA" id="ARBA00004922"/>
    </source>
</evidence>
<evidence type="ECO:0000313" key="20">
    <source>
        <dbReference type="Proteomes" id="UP000663699"/>
    </source>
</evidence>
<evidence type="ECO:0000256" key="2">
    <source>
        <dbReference type="ARBA" id="ARBA00004586"/>
    </source>
</evidence>
<evidence type="ECO:0000256" key="16">
    <source>
        <dbReference type="ARBA" id="ARBA00045103"/>
    </source>
</evidence>
<feature type="domain" description="Rab-GAP TBC" evidence="18">
    <location>
        <begin position="1128"/>
        <end position="1317"/>
    </location>
</feature>
<evidence type="ECO:0000256" key="1">
    <source>
        <dbReference type="ARBA" id="ARBA00003142"/>
    </source>
</evidence>
<comment type="catalytic activity">
    <reaction evidence="16">
        <text>a beta-D-Man-(1-&gt;4)-beta-D-GlcNAc-(1-&gt;4)-alpha-D-GlcNAc-diphospho-di-trans,poly-cis-dolichol + GDP-alpha-D-mannose = an alpha-D-Man-(1-&gt;3)-beta-D-Man-(1-&gt;4)-beta-D-GlcNAc-(1-&gt;4)-alpha-D-GlcNAc-diphospho-di-trans,poly-cis-dolichol + GDP + H(+)</text>
        <dbReference type="Rhea" id="RHEA:29515"/>
        <dbReference type="Rhea" id="RHEA-COMP:19511"/>
        <dbReference type="Rhea" id="RHEA-COMP:19513"/>
        <dbReference type="ChEBI" id="CHEBI:15378"/>
        <dbReference type="ChEBI" id="CHEBI:57527"/>
        <dbReference type="ChEBI" id="CHEBI:58189"/>
        <dbReference type="ChEBI" id="CHEBI:58472"/>
        <dbReference type="ChEBI" id="CHEBI:132510"/>
        <dbReference type="EC" id="2.4.1.132"/>
    </reaction>
    <physiologicalReaction direction="left-to-right" evidence="16">
        <dbReference type="Rhea" id="RHEA:29516"/>
    </physiologicalReaction>
</comment>
<evidence type="ECO:0000256" key="13">
    <source>
        <dbReference type="ARBA" id="ARBA00032047"/>
    </source>
</evidence>
<accession>A0A899G956</accession>
<evidence type="ECO:0000256" key="11">
    <source>
        <dbReference type="ARBA" id="ARBA00023136"/>
    </source>
</evidence>
<comment type="function">
    <text evidence="1">Mannosylates Man(2)GlcNAc(2)-dolichol diphosphate and Man(1)GlcNAc(2)-dolichol diphosphate to form Man(3)GlcNAc(2)-dolichol diphosphate.</text>
</comment>
<dbReference type="PANTHER" id="PTHR45918">
    <property type="entry name" value="ALPHA-1,3/1,6-MANNOSYLTRANSFERASE ALG2"/>
    <property type="match status" value="1"/>
</dbReference>
<dbReference type="GO" id="GO:0005789">
    <property type="term" value="C:endoplasmic reticulum membrane"/>
    <property type="evidence" value="ECO:0007669"/>
    <property type="project" value="UniProtKB-SubCell"/>
</dbReference>
<dbReference type="Gene3D" id="1.10.472.80">
    <property type="entry name" value="Ypt/Rab-GAP domain of gyp1p, domain 3"/>
    <property type="match status" value="1"/>
</dbReference>
<evidence type="ECO:0000256" key="10">
    <source>
        <dbReference type="ARBA" id="ARBA00022989"/>
    </source>
</evidence>
<sequence length="1403" mass="160948">MKIAFIHPDLGIGGAERFTVDAAAGLQALGHEVVLFTSHCDKGHCFDEIKRGLLPVEVYGDWIPARIFGKCSVLCAIFRQLFLSLVLIFKMESYDAIVMDVLSFGLPLLRWKSRRILFYCHFPDKLLARRNGMLRRVYRLPFDVAENLSLLMSDRILVNSYFTASVVHKTFINIRDLTVLYPGIDTCDDGPENAPLVTQSHVYFILSMNRFERKKNIDLAVKSYSHLRKDARFDQCCLIIAGGYESRIRENVQYHKELVDLCSDFSLRSKTFMAPYQFPLDFSGYNVVFLLSIPTDLKNYLLRNATILLYTPPYEHFGIVPLEAMFRQTIVLAQDNGGPLETIDDGVTGWLKKSDDTEWAKVLRNVLFQMSDAERATMGKRSKEKVNLNLSKMEESCIYKIQKDVQGEDPLALNSSDRQESLENLKLDIFEKIQDKSLKRSPFQGSKGLPNIGFEKGGIKSIDELYSGLASNHTFDVSSFDQEFGLVPENIYLEDNYFIEKLIDRYGAVNFIRLLLRDLALKDLQIIENQKQSKNSEIVLKKMLLNAGISYLDIEKRLYESFEKTRGFLFMNNGDHMVSDTYYMKSCNERLESLLLNDDASKRKKTRLPVYNKVSSYLFKTMGTGKLRKNIDMYDQRKSEHIFQDGHDKDAFNIIKRSNNYPSLTHKFYFKGLPNSEKVHINSKAQSYSSSFNKIITRMALFDSFGSFESFLKMPGFGSYFKEKTRFPRYPHTTHFKSISMAACCVLLYQNSSRSFLCKKKMSSMVVEFAWRLVFPLVLDYHQHLIQDYISKSKLKITGLNLSTLLSKCFKELNIDHTDSKTFSVDSLYEKIIKLKSKTGYFSKGFSNKLTFDTSSHGQNISQSDQSDTHSSSVIRETATPTFTTASRSCLFSDSVPRPLEMDTIVPPERQPPTLLPSWNEYYRLDEKPLADRFGFIYNFSSKIKNLNSKSAQPIEANNKSNCNHSESLDYLEHIDFSKNKRNDEFKSSDISLKNDSLITSTSSLHKIMNMENTPLNNNAISSATSTTLNNDNSIAQGFITLDLDKKSKSFEAKFLLRSQLDIYGDSKTKQELWDSFLRKVQNEKRRNINPNFHGYEGSELIGISELGIAGKVGKQRLKEFRNLVIGGIPIIYRPKIWGECSGAYQLHQPGYYNDLLTLGKDIDPIVVVQIDMDVYRTMPNNVFFGGKGPGVLKLKNVLLAFSRHNTQIGYCQGMNVIAAMLLLTHATEEDAFYVLVSIVENILPPYYFTPDLLASRADQRVLTRYVSELCPRIHNHFKKLSVDLEAVTFNWFLTVFTDCLSPEVLFRVFDLLFIEGNVYLFRVSIAIIKNIEKQILACTSPASVYSLLKNLSLEHFNIDSFIRETYENKKQIRTKDVMRLRDIEIRKLKLEIENSKLQEAVN</sequence>
<comment type="subcellular location">
    <subcellularLocation>
        <location evidence="2">Endoplasmic reticulum membrane</location>
    </subcellularLocation>
</comment>
<dbReference type="Pfam" id="PF00566">
    <property type="entry name" value="RabGAP-TBC"/>
    <property type="match status" value="1"/>
</dbReference>
<evidence type="ECO:0000313" key="19">
    <source>
        <dbReference type="EMBL" id="QSL65107.1"/>
    </source>
</evidence>
<dbReference type="Proteomes" id="UP000663699">
    <property type="component" value="Chromosome 5"/>
</dbReference>
<evidence type="ECO:0000256" key="5">
    <source>
        <dbReference type="ARBA" id="ARBA00012649"/>
    </source>
</evidence>
<keyword evidence="6" id="KW-0328">Glycosyltransferase</keyword>
<proteinExistence type="predicted"/>
<dbReference type="PANTHER" id="PTHR45918:SF1">
    <property type="entry name" value="ALPHA-1,3_1,6-MANNOSYLTRANSFERASE ALG2"/>
    <property type="match status" value="1"/>
</dbReference>
<evidence type="ECO:0000259" key="18">
    <source>
        <dbReference type="PROSITE" id="PS50086"/>
    </source>
</evidence>
<organism evidence="19 20">
    <name type="scientific">Pneumocystis wakefieldiae</name>
    <dbReference type="NCBI Taxonomy" id="38082"/>
    <lineage>
        <taxon>Eukaryota</taxon>
        <taxon>Fungi</taxon>
        <taxon>Dikarya</taxon>
        <taxon>Ascomycota</taxon>
        <taxon>Taphrinomycotina</taxon>
        <taxon>Pneumocystomycetes</taxon>
        <taxon>Pneumocystaceae</taxon>
        <taxon>Pneumocystis</taxon>
    </lineage>
</organism>
<keyword evidence="8" id="KW-0812">Transmembrane</keyword>
<evidence type="ECO:0000256" key="6">
    <source>
        <dbReference type="ARBA" id="ARBA00022676"/>
    </source>
</evidence>
<dbReference type="Pfam" id="PF13439">
    <property type="entry name" value="Glyco_transf_4"/>
    <property type="match status" value="1"/>
</dbReference>